<feature type="transmembrane region" description="Helical" evidence="2">
    <location>
        <begin position="120"/>
        <end position="139"/>
    </location>
</feature>
<accession>A0ABR3PAM9</accession>
<reference evidence="3 4" key="1">
    <citation type="submission" date="2024-07" db="EMBL/GenBank/DDBJ databases">
        <title>Draft sequence of the Neodothiora populina.</title>
        <authorList>
            <person name="Drown D.D."/>
            <person name="Schuette U.S."/>
            <person name="Buechlein A.B."/>
            <person name="Rusch D.R."/>
            <person name="Winton L.W."/>
            <person name="Adams G.A."/>
        </authorList>
    </citation>
    <scope>NUCLEOTIDE SEQUENCE [LARGE SCALE GENOMIC DNA]</scope>
    <source>
        <strain evidence="3 4">CPC 39397</strain>
    </source>
</reference>
<feature type="region of interest" description="Disordered" evidence="1">
    <location>
        <begin position="750"/>
        <end position="783"/>
    </location>
</feature>
<dbReference type="Proteomes" id="UP001562354">
    <property type="component" value="Unassembled WGS sequence"/>
</dbReference>
<organism evidence="3 4">
    <name type="scientific">Neodothiora populina</name>
    <dbReference type="NCBI Taxonomy" id="2781224"/>
    <lineage>
        <taxon>Eukaryota</taxon>
        <taxon>Fungi</taxon>
        <taxon>Dikarya</taxon>
        <taxon>Ascomycota</taxon>
        <taxon>Pezizomycotina</taxon>
        <taxon>Dothideomycetes</taxon>
        <taxon>Dothideomycetidae</taxon>
        <taxon>Dothideales</taxon>
        <taxon>Dothioraceae</taxon>
        <taxon>Neodothiora</taxon>
    </lineage>
</organism>
<evidence type="ECO:0000256" key="2">
    <source>
        <dbReference type="SAM" id="Phobius"/>
    </source>
</evidence>
<proteinExistence type="predicted"/>
<evidence type="ECO:0000256" key="1">
    <source>
        <dbReference type="SAM" id="MobiDB-lite"/>
    </source>
</evidence>
<name>A0ABR3PAM9_9PEZI</name>
<evidence type="ECO:0000313" key="4">
    <source>
        <dbReference type="Proteomes" id="UP001562354"/>
    </source>
</evidence>
<evidence type="ECO:0008006" key="5">
    <source>
        <dbReference type="Google" id="ProtNLM"/>
    </source>
</evidence>
<gene>
    <name evidence="3" type="ORF">AAFC00_003101</name>
</gene>
<keyword evidence="2" id="KW-0472">Membrane</keyword>
<dbReference type="Pfam" id="PF13920">
    <property type="entry name" value="zf-C3HC4_3"/>
    <property type="match status" value="1"/>
</dbReference>
<sequence>MDVNATTLIPSSNDLLYAVPRLARRLGSLALAALPEQLDAVVGKIRDGGSALAEATAADMANTTASNSTSSTFAQGIDAMAASTTAVSAAAATSAMADESGWISSLAIPSFEAFRGFGGMFSYLGSRWALATFVISIVLNRTQFYASSRQNLTLRWKTRLLLYSASIFLLLLSLYSVLRAVKCQTSPEYAMLRYNNPSKLLPINFAGQSGFLYHLSSKLLFWKTDAECCLAMDMALTDAGKLKVLGSNNVIWPVFLALCFSQFIETMACAIQGRQLMPETGMTLFEHSLSFAECETMLSSAMGLDFFASPRLSPAPKPSQSASSSDSSASAYPLLTKPMVLKRLNAPPEVLLICLISCLSHLSSAVLAITGKRDRFRLVNTAVWAMCYMGAFVWSFVHVLNSPLEDVEDLGMLRFPTVCVIGFIPHILILTGIAVCAVIYAIAFVITALSLPPSLAANPTLKERFTLAFGNLQANFQFSSSSAIKLNWSEDFYTTLLKVGFSVLTAASEAVYLNEGNRVQIHRMTWLEQKRLEELTSRVNARRNLPSVPPELVGDRTAGGLDFTDITNSTLQSGYARERRSKAGAAANKSTTYDNGLGIAERRGRWQLTYEFAKGIRTLIVRLLARLTLRSLRAIGIARVPQWLRRLADVRDIKIAVVVTRNRRADTPDFWLVADDGSLSIPQNGNVDVEVEMRRRLRAEALGQDPTNEALDAGLYDWWKQGGWWGDLDKSGEYVAQSIEDDTTSLISMSSNASEAMSDDEDGRRTPTQDDYSSLSREDTPENTLSMADLARLLDPKSAQEREEAQMLARHLQSDRPMTRSQYRRRMTREKARLLTGPLDGPGSNGLDGDYKTEAEEEAALEQFVLERRAAVGGDAAKSGSWDSGAEGMGSSGPQCVICQSNPRVIMVWPCGCLSICDDCRVGVATRNFNNCMTCRTPVTAYSRLYVP</sequence>
<keyword evidence="2" id="KW-0812">Transmembrane</keyword>
<dbReference type="PANTHER" id="PTHR22696">
    <property type="entry name" value="E3 UBIQUITIN-PROTEIN LIGASE RNF26"/>
    <property type="match status" value="1"/>
</dbReference>
<evidence type="ECO:0000313" key="3">
    <source>
        <dbReference type="EMBL" id="KAL1302751.1"/>
    </source>
</evidence>
<dbReference type="PANTHER" id="PTHR22696:SF1">
    <property type="entry name" value="E3 UBIQUITIN-PROTEIN LIGASE RNF26"/>
    <property type="match status" value="1"/>
</dbReference>
<dbReference type="InterPro" id="IPR013083">
    <property type="entry name" value="Znf_RING/FYVE/PHD"/>
</dbReference>
<dbReference type="EMBL" id="JBFMKM010000012">
    <property type="protein sequence ID" value="KAL1302751.1"/>
    <property type="molecule type" value="Genomic_DNA"/>
</dbReference>
<dbReference type="GeneID" id="95976803"/>
<feature type="transmembrane region" description="Helical" evidence="2">
    <location>
        <begin position="160"/>
        <end position="178"/>
    </location>
</feature>
<keyword evidence="2" id="KW-1133">Transmembrane helix</keyword>
<keyword evidence="4" id="KW-1185">Reference proteome</keyword>
<protein>
    <recommendedName>
        <fullName evidence="5">Ubiquitin-protein ligase</fullName>
    </recommendedName>
</protein>
<dbReference type="Gene3D" id="3.30.40.10">
    <property type="entry name" value="Zinc/RING finger domain, C3HC4 (zinc finger)"/>
    <property type="match status" value="1"/>
</dbReference>
<feature type="transmembrane region" description="Helical" evidence="2">
    <location>
        <begin position="350"/>
        <end position="369"/>
    </location>
</feature>
<comment type="caution">
    <text evidence="3">The sequence shown here is derived from an EMBL/GenBank/DDBJ whole genome shotgun (WGS) entry which is preliminary data.</text>
</comment>
<feature type="transmembrane region" description="Helical" evidence="2">
    <location>
        <begin position="420"/>
        <end position="446"/>
    </location>
</feature>
<feature type="transmembrane region" description="Helical" evidence="2">
    <location>
        <begin position="381"/>
        <end position="400"/>
    </location>
</feature>
<dbReference type="RefSeq" id="XP_069199027.1">
    <property type="nucleotide sequence ID" value="XM_069342523.1"/>
</dbReference>